<organism evidence="1 2">
    <name type="scientific">Tenuifilum thalassicum</name>
    <dbReference type="NCBI Taxonomy" id="2590900"/>
    <lineage>
        <taxon>Bacteria</taxon>
        <taxon>Pseudomonadati</taxon>
        <taxon>Bacteroidota</taxon>
        <taxon>Bacteroidia</taxon>
        <taxon>Bacteroidales</taxon>
        <taxon>Tenuifilaceae</taxon>
        <taxon>Tenuifilum</taxon>
    </lineage>
</organism>
<proteinExistence type="predicted"/>
<accession>A0A7D3XG18</accession>
<evidence type="ECO:0000313" key="1">
    <source>
        <dbReference type="EMBL" id="QKG79817.1"/>
    </source>
</evidence>
<dbReference type="Proteomes" id="UP000500961">
    <property type="component" value="Chromosome"/>
</dbReference>
<dbReference type="AlphaFoldDB" id="A0A7D3XG18"/>
<gene>
    <name evidence="1" type="ORF">FHG85_05940</name>
</gene>
<dbReference type="KEGG" id="ttz:FHG85_05940"/>
<dbReference type="RefSeq" id="WP_173073950.1">
    <property type="nucleotide sequence ID" value="NZ_CP041345.1"/>
</dbReference>
<reference evidence="1 2" key="1">
    <citation type="submission" date="2019-07" db="EMBL/GenBank/DDBJ databases">
        <title>Thalassofilum flectens gen. nov., sp. nov., a novel moderate thermophilic anaerobe from a shallow sea hot spring in Kunashir Island (Russia), representing a new family in the order Bacteroidales, and proposal of Thalassofilacea fam. nov.</title>
        <authorList>
            <person name="Kochetkova T.V."/>
            <person name="Podosokorskaya O.A."/>
            <person name="Novikov A."/>
            <person name="Elcheninov A.G."/>
            <person name="Toshchakov S.V."/>
            <person name="Kublanov I.V."/>
        </authorList>
    </citation>
    <scope>NUCLEOTIDE SEQUENCE [LARGE SCALE GENOMIC DNA]</scope>
    <source>
        <strain evidence="1 2">38-H</strain>
    </source>
</reference>
<keyword evidence="2" id="KW-1185">Reference proteome</keyword>
<sequence>MKNILVSKSKVKNFLSERLAKSIVNAEEESLITVLRYNAIGGFEFLSDEELFDYLNAALPELDFVELVGADDDNLSLQVKKAHTDDEDNILIDVRRALQVI</sequence>
<dbReference type="EMBL" id="CP041345">
    <property type="protein sequence ID" value="QKG79817.1"/>
    <property type="molecule type" value="Genomic_DNA"/>
</dbReference>
<protein>
    <submittedName>
        <fullName evidence="1">Uncharacterized protein</fullName>
    </submittedName>
</protein>
<evidence type="ECO:0000313" key="2">
    <source>
        <dbReference type="Proteomes" id="UP000500961"/>
    </source>
</evidence>
<name>A0A7D3XG18_9BACT</name>